<keyword evidence="2" id="KW-1133">Transmembrane helix</keyword>
<evidence type="ECO:0000313" key="5">
    <source>
        <dbReference type="Proteomes" id="UP000244162"/>
    </source>
</evidence>
<name>A0A2T5FZ71_9SPHN</name>
<dbReference type="InterPro" id="IPR012336">
    <property type="entry name" value="Thioredoxin-like_fold"/>
</dbReference>
<dbReference type="InterPro" id="IPR013766">
    <property type="entry name" value="Thioredoxin_domain"/>
</dbReference>
<organism evidence="4 5">
    <name type="scientific">Sphingomonas oleivorans</name>
    <dbReference type="NCBI Taxonomy" id="1735121"/>
    <lineage>
        <taxon>Bacteria</taxon>
        <taxon>Pseudomonadati</taxon>
        <taxon>Pseudomonadota</taxon>
        <taxon>Alphaproteobacteria</taxon>
        <taxon>Sphingomonadales</taxon>
        <taxon>Sphingomonadaceae</taxon>
        <taxon>Sphingomonas</taxon>
    </lineage>
</organism>
<evidence type="ECO:0000259" key="3">
    <source>
        <dbReference type="PROSITE" id="PS51352"/>
    </source>
</evidence>
<evidence type="ECO:0000256" key="2">
    <source>
        <dbReference type="SAM" id="Phobius"/>
    </source>
</evidence>
<proteinExistence type="predicted"/>
<evidence type="ECO:0000256" key="1">
    <source>
        <dbReference type="ARBA" id="ARBA00003565"/>
    </source>
</evidence>
<accession>A0A2T5FZ71</accession>
<keyword evidence="2" id="KW-0812">Transmembrane</keyword>
<dbReference type="PROSITE" id="PS51352">
    <property type="entry name" value="THIOREDOXIN_2"/>
    <property type="match status" value="1"/>
</dbReference>
<dbReference type="InterPro" id="IPR036249">
    <property type="entry name" value="Thioredoxin-like_sf"/>
</dbReference>
<keyword evidence="5" id="KW-1185">Reference proteome</keyword>
<dbReference type="Pfam" id="PF13905">
    <property type="entry name" value="Thioredoxin_8"/>
    <property type="match status" value="1"/>
</dbReference>
<keyword evidence="2" id="KW-0472">Membrane</keyword>
<feature type="domain" description="Thioredoxin" evidence="3">
    <location>
        <begin position="49"/>
        <end position="190"/>
    </location>
</feature>
<dbReference type="Gene3D" id="3.40.30.10">
    <property type="entry name" value="Glutaredoxin"/>
    <property type="match status" value="1"/>
</dbReference>
<sequence>MTEALLVSQILIWIILAGILVALVAIARQTGLLIERVAPVGALATSNGPQAGAPAPRLALVTMDGHPIVLGGDLPPGERRLLFFVSPQCPVCKKLIPIVRSFARREHLHLIFASDGTDAALRAMINAFAIADHPFINSAKLGMAYGIDKLPHAVLLDDRGVILSRGLVNSREHLESLVVADELGIASVQDYLAGRLNGERPMAGAVASRHGDNG</sequence>
<comment type="function">
    <text evidence="1">May be required for disulfide bond formation in some proteins.</text>
</comment>
<comment type="caution">
    <text evidence="4">The sequence shown here is derived from an EMBL/GenBank/DDBJ whole genome shotgun (WGS) entry which is preliminary data.</text>
</comment>
<dbReference type="Proteomes" id="UP000244162">
    <property type="component" value="Unassembled WGS sequence"/>
</dbReference>
<dbReference type="OrthoDB" id="462848at2"/>
<feature type="transmembrane region" description="Helical" evidence="2">
    <location>
        <begin position="6"/>
        <end position="26"/>
    </location>
</feature>
<evidence type="ECO:0000313" key="4">
    <source>
        <dbReference type="EMBL" id="PTQ11888.1"/>
    </source>
</evidence>
<protein>
    <submittedName>
        <fullName evidence="4">Methylamine utilization protein MauD</fullName>
    </submittedName>
</protein>
<dbReference type="AlphaFoldDB" id="A0A2T5FZ71"/>
<reference evidence="4 5" key="1">
    <citation type="submission" date="2017-09" db="EMBL/GenBank/DDBJ databases">
        <title>Sphingomonas panjinensis sp.nov., isolated from oil-contaminated soil.</title>
        <authorList>
            <person name="Wang L."/>
            <person name="Chen L."/>
        </authorList>
    </citation>
    <scope>NUCLEOTIDE SEQUENCE [LARGE SCALE GENOMIC DNA]</scope>
    <source>
        <strain evidence="4 5">FW-11</strain>
    </source>
</reference>
<dbReference type="SUPFAM" id="SSF52833">
    <property type="entry name" value="Thioredoxin-like"/>
    <property type="match status" value="1"/>
</dbReference>
<dbReference type="RefSeq" id="WP_107967401.1">
    <property type="nucleotide sequence ID" value="NZ_NWBU01000006.1"/>
</dbReference>
<dbReference type="EMBL" id="NWBU01000006">
    <property type="protein sequence ID" value="PTQ11888.1"/>
    <property type="molecule type" value="Genomic_DNA"/>
</dbReference>
<gene>
    <name evidence="4" type="ORF">CLG96_07795</name>
</gene>